<keyword evidence="2" id="KW-0732">Signal</keyword>
<organism evidence="3 4">
    <name type="scientific">Panaeolus cyanescens</name>
    <dbReference type="NCBI Taxonomy" id="181874"/>
    <lineage>
        <taxon>Eukaryota</taxon>
        <taxon>Fungi</taxon>
        <taxon>Dikarya</taxon>
        <taxon>Basidiomycota</taxon>
        <taxon>Agaricomycotina</taxon>
        <taxon>Agaricomycetes</taxon>
        <taxon>Agaricomycetidae</taxon>
        <taxon>Agaricales</taxon>
        <taxon>Agaricineae</taxon>
        <taxon>Galeropsidaceae</taxon>
        <taxon>Panaeolus</taxon>
    </lineage>
</organism>
<evidence type="ECO:0000313" key="4">
    <source>
        <dbReference type="Proteomes" id="UP000284842"/>
    </source>
</evidence>
<gene>
    <name evidence="3" type="ORF">CVT24_006319</name>
</gene>
<sequence>MRSAFKTFICLSFSLYFSLSSGAPTSLSKRGEDVEPMKRLTPDEIKVLYEKRRVSEFGCKEADINAPHMKEILEAFDKLKYDASAHASGAIRGGFHGSVINHPHNTKLEIHKRFVVKTLDDDKPSVEKIRMELDGLTQAGQLEACETITPPSKPGAAKPIPVFYITQKKIEGPTLEEVGKPEGFAVLKEKTPESDEKWGMIGKAILDRLRDLAKRRHIAYLDINVKNIKVQGRILEPGKFAIGVIDWGYAGWRPMVHLVSKGASQEEQDKELESYMKAVTPLVTSVVNQAKELARNLGSNPGSLTTSPHSPPPKSLENSPHNSNPGSQHGSPKPQAPLVLHQPGSPKA</sequence>
<feature type="region of interest" description="Disordered" evidence="1">
    <location>
        <begin position="296"/>
        <end position="348"/>
    </location>
</feature>
<feature type="signal peptide" evidence="2">
    <location>
        <begin position="1"/>
        <end position="22"/>
    </location>
</feature>
<proteinExistence type="predicted"/>
<evidence type="ECO:0008006" key="5">
    <source>
        <dbReference type="Google" id="ProtNLM"/>
    </source>
</evidence>
<name>A0A409YEE3_9AGAR</name>
<dbReference type="InParanoid" id="A0A409YEE3"/>
<protein>
    <recommendedName>
        <fullName evidence="5">Protein kinase domain-containing protein</fullName>
    </recommendedName>
</protein>
<dbReference type="EMBL" id="NHTK01001253">
    <property type="protein sequence ID" value="PPR01354.1"/>
    <property type="molecule type" value="Genomic_DNA"/>
</dbReference>
<dbReference type="Proteomes" id="UP000284842">
    <property type="component" value="Unassembled WGS sequence"/>
</dbReference>
<evidence type="ECO:0000313" key="3">
    <source>
        <dbReference type="EMBL" id="PPR01354.1"/>
    </source>
</evidence>
<feature type="compositionally biased region" description="Polar residues" evidence="1">
    <location>
        <begin position="297"/>
        <end position="308"/>
    </location>
</feature>
<evidence type="ECO:0000256" key="1">
    <source>
        <dbReference type="SAM" id="MobiDB-lite"/>
    </source>
</evidence>
<keyword evidence="4" id="KW-1185">Reference proteome</keyword>
<feature type="compositionally biased region" description="Polar residues" evidence="1">
    <location>
        <begin position="316"/>
        <end position="330"/>
    </location>
</feature>
<evidence type="ECO:0000256" key="2">
    <source>
        <dbReference type="SAM" id="SignalP"/>
    </source>
</evidence>
<comment type="caution">
    <text evidence="3">The sequence shown here is derived from an EMBL/GenBank/DDBJ whole genome shotgun (WGS) entry which is preliminary data.</text>
</comment>
<feature type="chain" id="PRO_5019423494" description="Protein kinase domain-containing protein" evidence="2">
    <location>
        <begin position="23"/>
        <end position="348"/>
    </location>
</feature>
<accession>A0A409YEE3</accession>
<reference evidence="3 4" key="1">
    <citation type="journal article" date="2018" name="Evol. Lett.">
        <title>Horizontal gene cluster transfer increased hallucinogenic mushroom diversity.</title>
        <authorList>
            <person name="Reynolds H.T."/>
            <person name="Vijayakumar V."/>
            <person name="Gluck-Thaler E."/>
            <person name="Korotkin H.B."/>
            <person name="Matheny P.B."/>
            <person name="Slot J.C."/>
        </authorList>
    </citation>
    <scope>NUCLEOTIDE SEQUENCE [LARGE SCALE GENOMIC DNA]</scope>
    <source>
        <strain evidence="3 4">2629</strain>
    </source>
</reference>
<dbReference type="AlphaFoldDB" id="A0A409YEE3"/>